<evidence type="ECO:0000313" key="4">
    <source>
        <dbReference type="Proteomes" id="UP000308121"/>
    </source>
</evidence>
<dbReference type="EMBL" id="SZYE01000005">
    <property type="protein sequence ID" value="TKR27231.1"/>
    <property type="molecule type" value="Genomic_DNA"/>
</dbReference>
<dbReference type="Proteomes" id="UP000308121">
    <property type="component" value="Unassembled WGS sequence"/>
</dbReference>
<dbReference type="InterPro" id="IPR002347">
    <property type="entry name" value="SDR_fam"/>
</dbReference>
<dbReference type="AlphaFoldDB" id="A0A7Z8K2M7"/>
<evidence type="ECO:0000313" key="3">
    <source>
        <dbReference type="EMBL" id="TKR27231.1"/>
    </source>
</evidence>
<keyword evidence="2" id="KW-0560">Oxidoreductase</keyword>
<evidence type="ECO:0000256" key="2">
    <source>
        <dbReference type="ARBA" id="ARBA00023002"/>
    </source>
</evidence>
<proteinExistence type="inferred from homology"/>
<reference evidence="3 4" key="1">
    <citation type="submission" date="2019-05" db="EMBL/GenBank/DDBJ databases">
        <title>Genome sequence of Cellulomonas hominis strain CS1.</title>
        <authorList>
            <person name="Belmont J."/>
            <person name="Maclea K.S."/>
        </authorList>
    </citation>
    <scope>NUCLEOTIDE SEQUENCE [LARGE SCALE GENOMIC DNA]</scope>
    <source>
        <strain evidence="3 4">CS1</strain>
    </source>
</reference>
<sequence>MLLEDRVAVVYGAAGAVGGATARTFAREGAHVVLVGRRRDPLDAVADAIHRAGGRAEVAVVDAADPEAVDAHVGAVVAEHGRLDVSLNATSLRGDLQGTPLREMPVDDFLLPAMTGLRSQFCTATAAARRMAEAGSGAILTLSTSAAALAGRDRRFHATGGFGVACAAVEELTRSLAGEVGRHGVRVVCLRPDALPETWGERTPPVREAEQFMTGGTALDRMPTLQQVADAAAFAASERAGAITGAILDLTCGSIMQR</sequence>
<accession>A0A7Z8K2M7</accession>
<dbReference type="Pfam" id="PF13561">
    <property type="entry name" value="adh_short_C2"/>
    <property type="match status" value="1"/>
</dbReference>
<dbReference type="Gene3D" id="3.40.50.720">
    <property type="entry name" value="NAD(P)-binding Rossmann-like Domain"/>
    <property type="match status" value="1"/>
</dbReference>
<dbReference type="PRINTS" id="PR00081">
    <property type="entry name" value="GDHRDH"/>
</dbReference>
<evidence type="ECO:0000256" key="1">
    <source>
        <dbReference type="ARBA" id="ARBA00006484"/>
    </source>
</evidence>
<dbReference type="OrthoDB" id="670853at2"/>
<gene>
    <name evidence="3" type="ORF">FA014_01730</name>
</gene>
<protein>
    <submittedName>
        <fullName evidence="3">SDR family oxidoreductase</fullName>
    </submittedName>
</protein>
<comment type="caution">
    <text evidence="3">The sequence shown here is derived from an EMBL/GenBank/DDBJ whole genome shotgun (WGS) entry which is preliminary data.</text>
</comment>
<dbReference type="SUPFAM" id="SSF51735">
    <property type="entry name" value="NAD(P)-binding Rossmann-fold domains"/>
    <property type="match status" value="1"/>
</dbReference>
<dbReference type="GO" id="GO:0016491">
    <property type="term" value="F:oxidoreductase activity"/>
    <property type="evidence" value="ECO:0007669"/>
    <property type="project" value="UniProtKB-KW"/>
</dbReference>
<dbReference type="CDD" id="cd05233">
    <property type="entry name" value="SDR_c"/>
    <property type="match status" value="1"/>
</dbReference>
<organism evidence="3 4">
    <name type="scientific">Cellulomonas hominis</name>
    <dbReference type="NCBI Taxonomy" id="156981"/>
    <lineage>
        <taxon>Bacteria</taxon>
        <taxon>Bacillati</taxon>
        <taxon>Actinomycetota</taxon>
        <taxon>Actinomycetes</taxon>
        <taxon>Micrococcales</taxon>
        <taxon>Cellulomonadaceae</taxon>
        <taxon>Cellulomonas</taxon>
    </lineage>
</organism>
<dbReference type="PANTHER" id="PTHR43669:SF3">
    <property type="entry name" value="ALCOHOL DEHYDROGENASE, PUTATIVE (AFU_ORTHOLOGUE AFUA_3G03445)-RELATED"/>
    <property type="match status" value="1"/>
</dbReference>
<comment type="similarity">
    <text evidence="1">Belongs to the short-chain dehydrogenases/reductases (SDR) family.</text>
</comment>
<dbReference type="PANTHER" id="PTHR43669">
    <property type="entry name" value="5-KETO-D-GLUCONATE 5-REDUCTASE"/>
    <property type="match status" value="1"/>
</dbReference>
<name>A0A7Z8K2M7_9CELL</name>
<dbReference type="InterPro" id="IPR036291">
    <property type="entry name" value="NAD(P)-bd_dom_sf"/>
</dbReference>